<dbReference type="GO" id="GO:0034599">
    <property type="term" value="P:cellular response to oxidative stress"/>
    <property type="evidence" value="ECO:0007669"/>
    <property type="project" value="TreeGrafter"/>
</dbReference>
<gene>
    <name evidence="14" type="ORF">HELGO_WM17497</name>
</gene>
<dbReference type="InterPro" id="IPR050924">
    <property type="entry name" value="Peroxiredoxin_BCP/PrxQ"/>
</dbReference>
<keyword evidence="6" id="KW-1015">Disulfide bond</keyword>
<keyword evidence="12" id="KW-0732">Signal</keyword>
<comment type="similarity">
    <text evidence="9">Belongs to the peroxiredoxin family. BCP/PrxQ subfamily.</text>
</comment>
<evidence type="ECO:0000256" key="3">
    <source>
        <dbReference type="ARBA" id="ARBA00022559"/>
    </source>
</evidence>
<reference evidence="14" key="1">
    <citation type="submission" date="2020-01" db="EMBL/GenBank/DDBJ databases">
        <authorList>
            <person name="Meier V. D."/>
            <person name="Meier V D."/>
        </authorList>
    </citation>
    <scope>NUCLEOTIDE SEQUENCE</scope>
    <source>
        <strain evidence="14">HLG_WM_MAG_07</strain>
    </source>
</reference>
<dbReference type="InterPro" id="IPR036249">
    <property type="entry name" value="Thioredoxin-like_sf"/>
</dbReference>
<evidence type="ECO:0000256" key="4">
    <source>
        <dbReference type="ARBA" id="ARBA00022862"/>
    </source>
</evidence>
<comment type="catalytic activity">
    <reaction evidence="11">
        <text>a hydroperoxide + [thioredoxin]-dithiol = an alcohol + [thioredoxin]-disulfide + H2O</text>
        <dbReference type="Rhea" id="RHEA:62620"/>
        <dbReference type="Rhea" id="RHEA-COMP:10698"/>
        <dbReference type="Rhea" id="RHEA-COMP:10700"/>
        <dbReference type="ChEBI" id="CHEBI:15377"/>
        <dbReference type="ChEBI" id="CHEBI:29950"/>
        <dbReference type="ChEBI" id="CHEBI:30879"/>
        <dbReference type="ChEBI" id="CHEBI:35924"/>
        <dbReference type="ChEBI" id="CHEBI:50058"/>
        <dbReference type="EC" id="1.11.1.24"/>
    </reaction>
</comment>
<dbReference type="CDD" id="cd02970">
    <property type="entry name" value="PRX_like2"/>
    <property type="match status" value="1"/>
</dbReference>
<evidence type="ECO:0000256" key="11">
    <source>
        <dbReference type="ARBA" id="ARBA00049091"/>
    </source>
</evidence>
<evidence type="ECO:0000256" key="10">
    <source>
        <dbReference type="ARBA" id="ARBA00042639"/>
    </source>
</evidence>
<dbReference type="PANTHER" id="PTHR42801:SF7">
    <property type="entry name" value="SLL1159 PROTEIN"/>
    <property type="match status" value="1"/>
</dbReference>
<evidence type="ECO:0000256" key="1">
    <source>
        <dbReference type="ARBA" id="ARBA00003330"/>
    </source>
</evidence>
<dbReference type="InterPro" id="IPR000866">
    <property type="entry name" value="AhpC/TSA"/>
</dbReference>
<proteinExistence type="inferred from homology"/>
<evidence type="ECO:0000256" key="8">
    <source>
        <dbReference type="ARBA" id="ARBA00032824"/>
    </source>
</evidence>
<dbReference type="InterPro" id="IPR013766">
    <property type="entry name" value="Thioredoxin_domain"/>
</dbReference>
<evidence type="ECO:0000256" key="5">
    <source>
        <dbReference type="ARBA" id="ARBA00023002"/>
    </source>
</evidence>
<evidence type="ECO:0000256" key="7">
    <source>
        <dbReference type="ARBA" id="ARBA00023284"/>
    </source>
</evidence>
<dbReference type="GO" id="GO:0045454">
    <property type="term" value="P:cell redox homeostasis"/>
    <property type="evidence" value="ECO:0007669"/>
    <property type="project" value="TreeGrafter"/>
</dbReference>
<dbReference type="EMBL" id="CACVAY010000086">
    <property type="protein sequence ID" value="CAA6818738.1"/>
    <property type="molecule type" value="Genomic_DNA"/>
</dbReference>
<sequence length="246" mass="27525">MKIQQSLTVMFSLMLFAVAHAETSVPSYQDSLNTFIEKSKASKSKFSAEDKNTLQESGHVLAKALPEPGIKVGEKVPDFTLKNPLGEEVSLYKELEKGPAILVFYRGSWCPFCNMHLHVLKKSLPDFETFSAQLIAITPQKPDKSAKQIEKDGYPFHVLSDEDSAVMKVYNLYYELSDEVISVYKRSGLDIEEFNGKGRNVLPVPGTFVIKQDGTVQAMHAPIDYKSRMEPSDIIQALKDISKADE</sequence>
<dbReference type="PROSITE" id="PS51352">
    <property type="entry name" value="THIOREDOXIN_2"/>
    <property type="match status" value="1"/>
</dbReference>
<feature type="domain" description="Thioredoxin" evidence="13">
    <location>
        <begin position="70"/>
        <end position="243"/>
    </location>
</feature>
<comment type="function">
    <text evidence="1">Thiol-specific peroxidase that catalyzes the reduction of hydrogen peroxide and organic hydroperoxides to water and alcohols, respectively. Plays a role in cell protection against oxidative stress by detoxifying peroxides and as sensor of hydrogen peroxide-mediated signaling events.</text>
</comment>
<keyword evidence="5" id="KW-0560">Oxidoreductase</keyword>
<protein>
    <recommendedName>
        <fullName evidence="2">thioredoxin-dependent peroxiredoxin</fullName>
        <ecNumber evidence="2">1.11.1.24</ecNumber>
    </recommendedName>
    <alternativeName>
        <fullName evidence="8">Thioredoxin peroxidase</fullName>
    </alternativeName>
    <alternativeName>
        <fullName evidence="10">Thioredoxin-dependent peroxiredoxin Bcp</fullName>
    </alternativeName>
</protein>
<evidence type="ECO:0000256" key="12">
    <source>
        <dbReference type="SAM" id="SignalP"/>
    </source>
</evidence>
<evidence type="ECO:0000256" key="9">
    <source>
        <dbReference type="ARBA" id="ARBA00038489"/>
    </source>
</evidence>
<dbReference type="PANTHER" id="PTHR42801">
    <property type="entry name" value="THIOREDOXIN-DEPENDENT PEROXIDE REDUCTASE"/>
    <property type="match status" value="1"/>
</dbReference>
<evidence type="ECO:0000313" key="14">
    <source>
        <dbReference type="EMBL" id="CAA6818738.1"/>
    </source>
</evidence>
<dbReference type="SUPFAM" id="SSF52833">
    <property type="entry name" value="Thioredoxin-like"/>
    <property type="match status" value="1"/>
</dbReference>
<feature type="signal peptide" evidence="12">
    <location>
        <begin position="1"/>
        <end position="21"/>
    </location>
</feature>
<dbReference type="GO" id="GO:0008379">
    <property type="term" value="F:thioredoxin peroxidase activity"/>
    <property type="evidence" value="ECO:0007669"/>
    <property type="project" value="TreeGrafter"/>
</dbReference>
<keyword evidence="3" id="KW-0575">Peroxidase</keyword>
<organism evidence="14">
    <name type="scientific">uncultured Thiotrichaceae bacterium</name>
    <dbReference type="NCBI Taxonomy" id="298394"/>
    <lineage>
        <taxon>Bacteria</taxon>
        <taxon>Pseudomonadati</taxon>
        <taxon>Pseudomonadota</taxon>
        <taxon>Gammaproteobacteria</taxon>
        <taxon>Thiotrichales</taxon>
        <taxon>Thiotrichaceae</taxon>
        <taxon>environmental samples</taxon>
    </lineage>
</organism>
<keyword evidence="4" id="KW-0049">Antioxidant</keyword>
<evidence type="ECO:0000256" key="6">
    <source>
        <dbReference type="ARBA" id="ARBA00023157"/>
    </source>
</evidence>
<feature type="chain" id="PRO_5027862994" description="thioredoxin-dependent peroxiredoxin" evidence="12">
    <location>
        <begin position="22"/>
        <end position="246"/>
    </location>
</feature>
<evidence type="ECO:0000259" key="13">
    <source>
        <dbReference type="PROSITE" id="PS51352"/>
    </source>
</evidence>
<dbReference type="GO" id="GO:0005737">
    <property type="term" value="C:cytoplasm"/>
    <property type="evidence" value="ECO:0007669"/>
    <property type="project" value="TreeGrafter"/>
</dbReference>
<dbReference type="Pfam" id="PF00578">
    <property type="entry name" value="AhpC-TSA"/>
    <property type="match status" value="1"/>
</dbReference>
<name>A0A6S6TR24_9GAMM</name>
<dbReference type="Gene3D" id="3.40.30.10">
    <property type="entry name" value="Glutaredoxin"/>
    <property type="match status" value="1"/>
</dbReference>
<evidence type="ECO:0000256" key="2">
    <source>
        <dbReference type="ARBA" id="ARBA00013017"/>
    </source>
</evidence>
<dbReference type="AlphaFoldDB" id="A0A6S6TR24"/>
<keyword evidence="7" id="KW-0676">Redox-active center</keyword>
<accession>A0A6S6TR24</accession>
<dbReference type="EC" id="1.11.1.24" evidence="2"/>